<dbReference type="PANTHER" id="PTHR10627">
    <property type="entry name" value="SCP160"/>
    <property type="match status" value="1"/>
</dbReference>
<protein>
    <submittedName>
        <fullName evidence="4">LOC100168618</fullName>
    </submittedName>
</protein>
<dbReference type="PANTHER" id="PTHR10627:SF69">
    <property type="entry name" value="PROTEIN BICAUDAL C"/>
    <property type="match status" value="1"/>
</dbReference>
<dbReference type="EMBL" id="CP045896">
    <property type="protein sequence ID" value="QQP50534.1"/>
    <property type="molecule type" value="Genomic_DNA"/>
</dbReference>
<feature type="region of interest" description="Disordered" evidence="2">
    <location>
        <begin position="130"/>
        <end position="161"/>
    </location>
</feature>
<dbReference type="InterPro" id="IPR001660">
    <property type="entry name" value="SAM"/>
</dbReference>
<accession>A0A7T8HIH1</accession>
<dbReference type="SUPFAM" id="SSF47769">
    <property type="entry name" value="SAM/Pointed domain"/>
    <property type="match status" value="1"/>
</dbReference>
<feature type="compositionally biased region" description="Basic and acidic residues" evidence="2">
    <location>
        <begin position="135"/>
        <end position="161"/>
    </location>
</feature>
<dbReference type="Pfam" id="PF07647">
    <property type="entry name" value="SAM_2"/>
    <property type="match status" value="1"/>
</dbReference>
<feature type="domain" description="SAM" evidence="3">
    <location>
        <begin position="247"/>
        <end position="311"/>
    </location>
</feature>
<dbReference type="GO" id="GO:0005737">
    <property type="term" value="C:cytoplasm"/>
    <property type="evidence" value="ECO:0007669"/>
    <property type="project" value="TreeGrafter"/>
</dbReference>
<evidence type="ECO:0000313" key="4">
    <source>
        <dbReference type="EMBL" id="QQP50534.1"/>
    </source>
</evidence>
<evidence type="ECO:0000256" key="2">
    <source>
        <dbReference type="SAM" id="MobiDB-lite"/>
    </source>
</evidence>
<dbReference type="SMART" id="SM00454">
    <property type="entry name" value="SAM"/>
    <property type="match status" value="1"/>
</dbReference>
<dbReference type="InterPro" id="IPR013761">
    <property type="entry name" value="SAM/pointed_sf"/>
</dbReference>
<dbReference type="AlphaFoldDB" id="A0A7T8HIH1"/>
<name>A0A7T8HIH1_CALRO</name>
<sequence>MKFDFISKILNIFSNFFIRKRPEFLEPPKPSKKPIVPSKNDDGNSVATTGLDLESVIGLQTDLTSDDDDDLSTTHLDMGDAQAIRKQLDSLEGMYSEVLKMLGLPRASERSQTLWKHELLPSVSSIGSRHLYHANNKEKRRDGSNKRSTGSRDSKATNKRFQRLESHVVTLARSVAHLSSEMRAQQIIMQQELEGLRKDVQMGRHHRHGGGGGLGSASNNVPFSLQNQKSKVSPVHAKRVKKLTHFFGDEPPLLRIFLKNLGYEKYATVFEDSKIGLLELPYLTEDTLEKLGIPMGPRLRILQEAKSNIAHESEYNVYIL</sequence>
<keyword evidence="5" id="KW-1185">Reference proteome</keyword>
<organism evidence="4 5">
    <name type="scientific">Caligus rogercresseyi</name>
    <name type="common">Sea louse</name>
    <dbReference type="NCBI Taxonomy" id="217165"/>
    <lineage>
        <taxon>Eukaryota</taxon>
        <taxon>Metazoa</taxon>
        <taxon>Ecdysozoa</taxon>
        <taxon>Arthropoda</taxon>
        <taxon>Crustacea</taxon>
        <taxon>Multicrustacea</taxon>
        <taxon>Hexanauplia</taxon>
        <taxon>Copepoda</taxon>
        <taxon>Siphonostomatoida</taxon>
        <taxon>Caligidae</taxon>
        <taxon>Caligus</taxon>
    </lineage>
</organism>
<dbReference type="OrthoDB" id="8188202at2759"/>
<feature type="region of interest" description="Disordered" evidence="2">
    <location>
        <begin position="27"/>
        <end position="47"/>
    </location>
</feature>
<keyword evidence="1" id="KW-0677">Repeat</keyword>
<evidence type="ECO:0000313" key="5">
    <source>
        <dbReference type="Proteomes" id="UP000595437"/>
    </source>
</evidence>
<reference evidence="5" key="1">
    <citation type="submission" date="2021-01" db="EMBL/GenBank/DDBJ databases">
        <title>Caligus Genome Assembly.</title>
        <authorList>
            <person name="Gallardo-Escarate C."/>
        </authorList>
    </citation>
    <scope>NUCLEOTIDE SEQUENCE [LARGE SCALE GENOMIC DNA]</scope>
</reference>
<dbReference type="Proteomes" id="UP000595437">
    <property type="component" value="Chromosome 7"/>
</dbReference>
<dbReference type="Gene3D" id="1.10.150.50">
    <property type="entry name" value="Transcription Factor, Ets-1"/>
    <property type="match status" value="1"/>
</dbReference>
<evidence type="ECO:0000259" key="3">
    <source>
        <dbReference type="SMART" id="SM00454"/>
    </source>
</evidence>
<gene>
    <name evidence="4" type="ORF">FKW44_011562</name>
</gene>
<proteinExistence type="predicted"/>
<evidence type="ECO:0000256" key="1">
    <source>
        <dbReference type="ARBA" id="ARBA00022737"/>
    </source>
</evidence>
<dbReference type="CDD" id="cd09487">
    <property type="entry name" value="SAM_superfamily"/>
    <property type="match status" value="1"/>
</dbReference>